<accession>A0A0M9ELP0</accession>
<dbReference type="EMBL" id="JXCE01001001">
    <property type="protein sequence ID" value="KPA35603.1"/>
    <property type="molecule type" value="Genomic_DNA"/>
</dbReference>
<name>A0A0M9ELP0_FUSLA</name>
<dbReference type="AlphaFoldDB" id="A0A0M9ELP0"/>
<keyword evidence="2" id="KW-1185">Reference proteome</keyword>
<evidence type="ECO:0000313" key="2">
    <source>
        <dbReference type="Proteomes" id="UP000037904"/>
    </source>
</evidence>
<reference evidence="1 2" key="1">
    <citation type="submission" date="2015-04" db="EMBL/GenBank/DDBJ databases">
        <title>The draft genome sequence of Fusarium langsethiae, a T-2/HT-2 mycotoxin producer.</title>
        <authorList>
            <person name="Lysoe E."/>
            <person name="Divon H.H."/>
            <person name="Terzi V."/>
            <person name="Orru L."/>
            <person name="Lamontanara A."/>
            <person name="Kolseth A.-K."/>
            <person name="Frandsen R.J."/>
            <person name="Nielsen K."/>
            <person name="Thrane U."/>
        </authorList>
    </citation>
    <scope>NUCLEOTIDE SEQUENCE [LARGE SCALE GENOMIC DNA]</scope>
    <source>
        <strain evidence="1 2">Fl201059</strain>
    </source>
</reference>
<proteinExistence type="predicted"/>
<dbReference type="Proteomes" id="UP000037904">
    <property type="component" value="Unassembled WGS sequence"/>
</dbReference>
<gene>
    <name evidence="1" type="ORF">FLAG1_11683</name>
</gene>
<organism evidence="1 2">
    <name type="scientific">Fusarium langsethiae</name>
    <dbReference type="NCBI Taxonomy" id="179993"/>
    <lineage>
        <taxon>Eukaryota</taxon>
        <taxon>Fungi</taxon>
        <taxon>Dikarya</taxon>
        <taxon>Ascomycota</taxon>
        <taxon>Pezizomycotina</taxon>
        <taxon>Sordariomycetes</taxon>
        <taxon>Hypocreomycetidae</taxon>
        <taxon>Hypocreales</taxon>
        <taxon>Nectriaceae</taxon>
        <taxon>Fusarium</taxon>
    </lineage>
</organism>
<comment type="caution">
    <text evidence="1">The sequence shown here is derived from an EMBL/GenBank/DDBJ whole genome shotgun (WGS) entry which is preliminary data.</text>
</comment>
<sequence length="280" mass="31851">MLLDNGSHEHNHVPISGLQKPLQSDCFIQACQSHNELPTDDVLPQVEDELLEKHRLPLEQLFKRYSAQDLFAVYILHRHFKVPVGSNLVGRTEVFDHRRYYWTRIVANDNISSGEACGRKFVYDEQQGWLPCEFHEGLAPDLSKVDTGFFPEFANYLTKHKLTSTFGLEYIVPELLLVNMFEITLSNGVLVLVESAHVSMGDSVKVTTSLGWPSCRSVERRTDCWKNPDGSHKEVNVDTHKSYNSFNDVIGLVENQLSDYLPGSQSFLENRDKAAPVDLE</sequence>
<protein>
    <submittedName>
        <fullName evidence="1">Uncharacterized protein</fullName>
    </submittedName>
</protein>
<evidence type="ECO:0000313" key="1">
    <source>
        <dbReference type="EMBL" id="KPA35603.1"/>
    </source>
</evidence>